<dbReference type="Proteomes" id="UP001293593">
    <property type="component" value="Unassembled WGS sequence"/>
</dbReference>
<evidence type="ECO:0000256" key="4">
    <source>
        <dbReference type="ARBA" id="ARBA00022701"/>
    </source>
</evidence>
<evidence type="ECO:0000256" key="3">
    <source>
        <dbReference type="ARBA" id="ARBA00022490"/>
    </source>
</evidence>
<dbReference type="PANTHER" id="PTHR46372">
    <property type="entry name" value="PROTEIN WVD2-LIKE 3"/>
    <property type="match status" value="1"/>
</dbReference>
<dbReference type="InterPro" id="IPR027329">
    <property type="entry name" value="TPX2_C"/>
</dbReference>
<feature type="compositionally biased region" description="Polar residues" evidence="6">
    <location>
        <begin position="339"/>
        <end position="351"/>
    </location>
</feature>
<comment type="caution">
    <text evidence="8">The sequence shown here is derived from an EMBL/GenBank/DDBJ whole genome shotgun (WGS) entry which is preliminary data.</text>
</comment>
<feature type="compositionally biased region" description="Basic and acidic residues" evidence="6">
    <location>
        <begin position="10"/>
        <end position="40"/>
    </location>
</feature>
<name>A0AAE1JR91_9FABA</name>
<feature type="compositionally biased region" description="Basic and acidic residues" evidence="6">
    <location>
        <begin position="150"/>
        <end position="162"/>
    </location>
</feature>
<comment type="similarity">
    <text evidence="2">Belongs to the TPX2 family.</text>
</comment>
<organism evidence="8 9">
    <name type="scientific">Acacia crassicarpa</name>
    <name type="common">northern wattle</name>
    <dbReference type="NCBI Taxonomy" id="499986"/>
    <lineage>
        <taxon>Eukaryota</taxon>
        <taxon>Viridiplantae</taxon>
        <taxon>Streptophyta</taxon>
        <taxon>Embryophyta</taxon>
        <taxon>Tracheophyta</taxon>
        <taxon>Spermatophyta</taxon>
        <taxon>Magnoliopsida</taxon>
        <taxon>eudicotyledons</taxon>
        <taxon>Gunneridae</taxon>
        <taxon>Pentapetalae</taxon>
        <taxon>rosids</taxon>
        <taxon>fabids</taxon>
        <taxon>Fabales</taxon>
        <taxon>Fabaceae</taxon>
        <taxon>Caesalpinioideae</taxon>
        <taxon>mimosoid clade</taxon>
        <taxon>Acacieae</taxon>
        <taxon>Acacia</taxon>
    </lineage>
</organism>
<keyword evidence="3" id="KW-0963">Cytoplasm</keyword>
<feature type="region of interest" description="Disordered" evidence="6">
    <location>
        <begin position="256"/>
        <end position="279"/>
    </location>
</feature>
<feature type="region of interest" description="Disordered" evidence="6">
    <location>
        <begin position="1"/>
        <end position="239"/>
    </location>
</feature>
<dbReference type="GO" id="GO:0000226">
    <property type="term" value="P:microtubule cytoskeleton organization"/>
    <property type="evidence" value="ECO:0007669"/>
    <property type="project" value="InterPro"/>
</dbReference>
<sequence length="426" mass="46604">MESENAVAVEEEKRVIEEIREVNLNKEENKDYNGTKRQGQDEAAEPPVEGEGPKSLASGVAGEAPVTSSASKTSKLTIKETGVASKNNKSVRDKASTSMPQRQRPTLSQSLSFPAKTARGAVTKKNKDDNEIKAEVSVRPSIKSTNPESSSKEVQTKTENSNRKASLTSKPSFKRSVFGRTTEVNAVAKSHTSEASLSVDQNSNTAKPAKANKEDDDVNSTTSSATPGPKTNGVGFSFRLEERAEKRKEFFSKLEEKIQAKEAEKTDLQARSKESHDAEIKRLRKSMTFKAAPMPTFYKEPPPKVELKKIPTTRPKSPKLGRHKASGVTNLYNADEESCSSPRVKQQQNEATRTKIKSNKDVNPKKPNRKIQPQESASTKRHPKISQNGNGECQKAVESEENPAPNSVEITTTTPDNVASEVTIGV</sequence>
<feature type="region of interest" description="Disordered" evidence="6">
    <location>
        <begin position="292"/>
        <end position="426"/>
    </location>
</feature>
<feature type="compositionally biased region" description="Polar residues" evidence="6">
    <location>
        <begin position="193"/>
        <end position="206"/>
    </location>
</feature>
<dbReference type="GO" id="GO:0005874">
    <property type="term" value="C:microtubule"/>
    <property type="evidence" value="ECO:0007669"/>
    <property type="project" value="UniProtKB-KW"/>
</dbReference>
<dbReference type="InterPro" id="IPR044806">
    <property type="entry name" value="WVD2/WDL1-4"/>
</dbReference>
<proteinExistence type="inferred from homology"/>
<dbReference type="Pfam" id="PF06886">
    <property type="entry name" value="TPX2"/>
    <property type="match status" value="1"/>
</dbReference>
<feature type="compositionally biased region" description="Basic and acidic residues" evidence="6">
    <location>
        <begin position="125"/>
        <end position="136"/>
    </location>
</feature>
<feature type="compositionally biased region" description="Polar residues" evidence="6">
    <location>
        <begin position="66"/>
        <end position="76"/>
    </location>
</feature>
<evidence type="ECO:0000256" key="6">
    <source>
        <dbReference type="SAM" id="MobiDB-lite"/>
    </source>
</evidence>
<accession>A0AAE1JR91</accession>
<reference evidence="8" key="1">
    <citation type="submission" date="2023-10" db="EMBL/GenBank/DDBJ databases">
        <title>Chromosome-level genome of the transformable northern wattle, Acacia crassicarpa.</title>
        <authorList>
            <person name="Massaro I."/>
            <person name="Sinha N.R."/>
            <person name="Poethig S."/>
            <person name="Leichty A.R."/>
        </authorList>
    </citation>
    <scope>NUCLEOTIDE SEQUENCE</scope>
    <source>
        <strain evidence="8">Acra3RX</strain>
        <tissue evidence="8">Leaf</tissue>
    </source>
</reference>
<feature type="domain" description="TPX2 C-terminal" evidence="7">
    <location>
        <begin position="236"/>
        <end position="310"/>
    </location>
</feature>
<comment type="subcellular location">
    <subcellularLocation>
        <location evidence="1">Cytoplasm</location>
        <location evidence="1">Cytoskeleton</location>
    </subcellularLocation>
</comment>
<dbReference type="EMBL" id="JAWXYG010000005">
    <property type="protein sequence ID" value="KAK4272654.1"/>
    <property type="molecule type" value="Genomic_DNA"/>
</dbReference>
<keyword evidence="5" id="KW-0206">Cytoskeleton</keyword>
<dbReference type="PANTHER" id="PTHR46372:SF26">
    <property type="entry name" value="(WILD MALAYSIAN BANANA) HYPOTHETICAL PROTEIN"/>
    <property type="match status" value="1"/>
</dbReference>
<gene>
    <name evidence="8" type="ORF">QN277_021176</name>
</gene>
<protein>
    <recommendedName>
        <fullName evidence="7">TPX2 C-terminal domain-containing protein</fullName>
    </recommendedName>
</protein>
<evidence type="ECO:0000313" key="8">
    <source>
        <dbReference type="EMBL" id="KAK4272654.1"/>
    </source>
</evidence>
<evidence type="ECO:0000256" key="5">
    <source>
        <dbReference type="ARBA" id="ARBA00023212"/>
    </source>
</evidence>
<feature type="compositionally biased region" description="Polar residues" evidence="6">
    <location>
        <begin position="96"/>
        <end position="112"/>
    </location>
</feature>
<keyword evidence="9" id="KW-1185">Reference proteome</keyword>
<evidence type="ECO:0000313" key="9">
    <source>
        <dbReference type="Proteomes" id="UP001293593"/>
    </source>
</evidence>
<keyword evidence="4" id="KW-0493">Microtubule</keyword>
<dbReference type="AlphaFoldDB" id="A0AAE1JR91"/>
<evidence type="ECO:0000256" key="1">
    <source>
        <dbReference type="ARBA" id="ARBA00004245"/>
    </source>
</evidence>
<evidence type="ECO:0000256" key="2">
    <source>
        <dbReference type="ARBA" id="ARBA00005885"/>
    </source>
</evidence>
<feature type="compositionally biased region" description="Basic residues" evidence="6">
    <location>
        <begin position="316"/>
        <end position="325"/>
    </location>
</feature>
<feature type="compositionally biased region" description="Polar residues" evidence="6">
    <location>
        <begin position="404"/>
        <end position="417"/>
    </location>
</feature>
<evidence type="ECO:0000259" key="7">
    <source>
        <dbReference type="Pfam" id="PF06886"/>
    </source>
</evidence>
<dbReference type="GO" id="GO:0008017">
    <property type="term" value="F:microtubule binding"/>
    <property type="evidence" value="ECO:0007669"/>
    <property type="project" value="InterPro"/>
</dbReference>